<sequence>MDRFESGLARTISAGLASGTAFHLCLDMQRLFSPEGPWPTPWMVGVLPNIVAVAERLAERTVFTRFIPAADPEAEIGTWRQYYQRWSHLTLERLDPAEIALVEDLACFAPPARTVDKRRFSAFSAPALAAILNRHSVDTLIVTGAETDMCVLATVMDGVDRGYRIVIVDDAVCSSSDEGHEAALTIYRTRFAQQIYMVATEDFLGAVSS</sequence>
<dbReference type="PANTHER" id="PTHR43540:SF6">
    <property type="entry name" value="ISOCHORISMATASE-LIKE DOMAIN-CONTAINING PROTEIN"/>
    <property type="match status" value="1"/>
</dbReference>
<evidence type="ECO:0000259" key="2">
    <source>
        <dbReference type="Pfam" id="PF00857"/>
    </source>
</evidence>
<dbReference type="InterPro" id="IPR000868">
    <property type="entry name" value="Isochorismatase-like_dom"/>
</dbReference>
<evidence type="ECO:0000256" key="1">
    <source>
        <dbReference type="ARBA" id="ARBA00022801"/>
    </source>
</evidence>
<keyword evidence="4" id="KW-1185">Reference proteome</keyword>
<keyword evidence="1" id="KW-0378">Hydrolase</keyword>
<dbReference type="InterPro" id="IPR036380">
    <property type="entry name" value="Isochorismatase-like_sf"/>
</dbReference>
<dbReference type="SUPFAM" id="SSF52499">
    <property type="entry name" value="Isochorismatase-like hydrolases"/>
    <property type="match status" value="1"/>
</dbReference>
<dbReference type="Pfam" id="PF00857">
    <property type="entry name" value="Isochorismatase"/>
    <property type="match status" value="1"/>
</dbReference>
<evidence type="ECO:0000313" key="4">
    <source>
        <dbReference type="Proteomes" id="UP000295030"/>
    </source>
</evidence>
<name>A0A4R1IE00_ANCAQ</name>
<dbReference type="Proteomes" id="UP000295030">
    <property type="component" value="Unassembled WGS sequence"/>
</dbReference>
<dbReference type="RefSeq" id="WP_131836085.1">
    <property type="nucleotide sequence ID" value="NZ_SMFY01000002.1"/>
</dbReference>
<gene>
    <name evidence="3" type="ORF">EV667_3010</name>
</gene>
<dbReference type="EMBL" id="SMFY01000002">
    <property type="protein sequence ID" value="TCK28992.1"/>
    <property type="molecule type" value="Genomic_DNA"/>
</dbReference>
<dbReference type="Gene3D" id="3.40.50.850">
    <property type="entry name" value="Isochorismatase-like"/>
    <property type="match status" value="1"/>
</dbReference>
<evidence type="ECO:0000313" key="3">
    <source>
        <dbReference type="EMBL" id="TCK28992.1"/>
    </source>
</evidence>
<reference evidence="3 4" key="1">
    <citation type="submission" date="2019-03" db="EMBL/GenBank/DDBJ databases">
        <title>Genomic Encyclopedia of Type Strains, Phase IV (KMG-IV): sequencing the most valuable type-strain genomes for metagenomic binning, comparative biology and taxonomic classification.</title>
        <authorList>
            <person name="Goeker M."/>
        </authorList>
    </citation>
    <scope>NUCLEOTIDE SEQUENCE [LARGE SCALE GENOMIC DNA]</scope>
    <source>
        <strain evidence="3 4">DSM 101</strain>
    </source>
</reference>
<dbReference type="InterPro" id="IPR050272">
    <property type="entry name" value="Isochorismatase-like_hydrls"/>
</dbReference>
<protein>
    <submittedName>
        <fullName evidence="3">Nicotinamidase-related amidase</fullName>
    </submittedName>
</protein>
<dbReference type="OrthoDB" id="9811489at2"/>
<comment type="caution">
    <text evidence="3">The sequence shown here is derived from an EMBL/GenBank/DDBJ whole genome shotgun (WGS) entry which is preliminary data.</text>
</comment>
<organism evidence="3 4">
    <name type="scientific">Ancylobacter aquaticus</name>
    <dbReference type="NCBI Taxonomy" id="100"/>
    <lineage>
        <taxon>Bacteria</taxon>
        <taxon>Pseudomonadati</taxon>
        <taxon>Pseudomonadota</taxon>
        <taxon>Alphaproteobacteria</taxon>
        <taxon>Hyphomicrobiales</taxon>
        <taxon>Xanthobacteraceae</taxon>
        <taxon>Ancylobacter</taxon>
    </lineage>
</organism>
<feature type="domain" description="Isochorismatase-like" evidence="2">
    <location>
        <begin position="23"/>
        <end position="194"/>
    </location>
</feature>
<dbReference type="PANTHER" id="PTHR43540">
    <property type="entry name" value="PEROXYUREIDOACRYLATE/UREIDOACRYLATE AMIDOHYDROLASE-RELATED"/>
    <property type="match status" value="1"/>
</dbReference>
<proteinExistence type="predicted"/>
<dbReference type="CDD" id="cd00431">
    <property type="entry name" value="cysteine_hydrolases"/>
    <property type="match status" value="1"/>
</dbReference>
<dbReference type="AlphaFoldDB" id="A0A4R1IE00"/>
<accession>A0A4R1IE00</accession>
<dbReference type="GO" id="GO:0016787">
    <property type="term" value="F:hydrolase activity"/>
    <property type="evidence" value="ECO:0007669"/>
    <property type="project" value="UniProtKB-KW"/>
</dbReference>